<proteinExistence type="predicted"/>
<evidence type="ECO:0000313" key="2">
    <source>
        <dbReference type="EMBL" id="GBP81996.1"/>
    </source>
</evidence>
<protein>
    <submittedName>
        <fullName evidence="2">Uncharacterized protein</fullName>
    </submittedName>
</protein>
<name>A0A4C1Z082_EUMVA</name>
<keyword evidence="3" id="KW-1185">Reference proteome</keyword>
<feature type="region of interest" description="Disordered" evidence="1">
    <location>
        <begin position="1"/>
        <end position="20"/>
    </location>
</feature>
<gene>
    <name evidence="2" type="ORF">EVAR_62872_1</name>
</gene>
<reference evidence="2 3" key="1">
    <citation type="journal article" date="2019" name="Commun. Biol.">
        <title>The bagworm genome reveals a unique fibroin gene that provides high tensile strength.</title>
        <authorList>
            <person name="Kono N."/>
            <person name="Nakamura H."/>
            <person name="Ohtoshi R."/>
            <person name="Tomita M."/>
            <person name="Numata K."/>
            <person name="Arakawa K."/>
        </authorList>
    </citation>
    <scope>NUCLEOTIDE SEQUENCE [LARGE SCALE GENOMIC DNA]</scope>
</reference>
<organism evidence="2 3">
    <name type="scientific">Eumeta variegata</name>
    <name type="common">Bagworm moth</name>
    <name type="synonym">Eumeta japonica</name>
    <dbReference type="NCBI Taxonomy" id="151549"/>
    <lineage>
        <taxon>Eukaryota</taxon>
        <taxon>Metazoa</taxon>
        <taxon>Ecdysozoa</taxon>
        <taxon>Arthropoda</taxon>
        <taxon>Hexapoda</taxon>
        <taxon>Insecta</taxon>
        <taxon>Pterygota</taxon>
        <taxon>Neoptera</taxon>
        <taxon>Endopterygota</taxon>
        <taxon>Lepidoptera</taxon>
        <taxon>Glossata</taxon>
        <taxon>Ditrysia</taxon>
        <taxon>Tineoidea</taxon>
        <taxon>Psychidae</taxon>
        <taxon>Oiketicinae</taxon>
        <taxon>Eumeta</taxon>
    </lineage>
</organism>
<accession>A0A4C1Z082</accession>
<dbReference type="Proteomes" id="UP000299102">
    <property type="component" value="Unassembled WGS sequence"/>
</dbReference>
<sequence>MENDFTLRIRQSNQGSEVDSGEWCGAKAKFKPGSSPRSYDIIIGYGFISIIQKRSVGRPYGCFQTNRHRQVHTDETHRIHKVQTNTRTIGLLMFTVAHDTHNLRGVTYAM</sequence>
<evidence type="ECO:0000256" key="1">
    <source>
        <dbReference type="SAM" id="MobiDB-lite"/>
    </source>
</evidence>
<evidence type="ECO:0000313" key="3">
    <source>
        <dbReference type="Proteomes" id="UP000299102"/>
    </source>
</evidence>
<dbReference type="EMBL" id="BGZK01001542">
    <property type="protein sequence ID" value="GBP81996.1"/>
    <property type="molecule type" value="Genomic_DNA"/>
</dbReference>
<comment type="caution">
    <text evidence="2">The sequence shown here is derived from an EMBL/GenBank/DDBJ whole genome shotgun (WGS) entry which is preliminary data.</text>
</comment>
<dbReference type="AlphaFoldDB" id="A0A4C1Z082"/>